<evidence type="ECO:0000313" key="10">
    <source>
        <dbReference type="EMBL" id="KAK8886754.1"/>
    </source>
</evidence>
<keyword evidence="11" id="KW-1185">Reference proteome</keyword>
<dbReference type="SMART" id="SM00220">
    <property type="entry name" value="S_TKc"/>
    <property type="match status" value="1"/>
</dbReference>
<dbReference type="InterPro" id="IPR011009">
    <property type="entry name" value="Kinase-like_dom_sf"/>
</dbReference>
<feature type="domain" description="Protein kinase" evidence="9">
    <location>
        <begin position="128"/>
        <end position="375"/>
    </location>
</feature>
<dbReference type="InterPro" id="IPR000719">
    <property type="entry name" value="Prot_kinase_dom"/>
</dbReference>
<proteinExistence type="predicted"/>
<protein>
    <recommendedName>
        <fullName evidence="1">non-specific serine/threonine protein kinase</fullName>
        <ecNumber evidence="1">2.7.11.1</ecNumber>
    </recommendedName>
</protein>
<keyword evidence="3" id="KW-0808">Transferase</keyword>
<dbReference type="PROSITE" id="PS50011">
    <property type="entry name" value="PROTEIN_KINASE_DOM"/>
    <property type="match status" value="1"/>
</dbReference>
<gene>
    <name evidence="10" type="ORF">M9Y10_042223</name>
</gene>
<reference evidence="10 11" key="1">
    <citation type="submission" date="2024-04" db="EMBL/GenBank/DDBJ databases">
        <title>Tritrichomonas musculus Genome.</title>
        <authorList>
            <person name="Alves-Ferreira E."/>
            <person name="Grigg M."/>
            <person name="Lorenzi H."/>
            <person name="Galac M."/>
        </authorList>
    </citation>
    <scope>NUCLEOTIDE SEQUENCE [LARGE SCALE GENOMIC DNA]</scope>
    <source>
        <strain evidence="10 11">EAF2021</strain>
    </source>
</reference>
<dbReference type="EMBL" id="JAPFFF010000007">
    <property type="protein sequence ID" value="KAK8886754.1"/>
    <property type="molecule type" value="Genomic_DNA"/>
</dbReference>
<keyword evidence="6" id="KW-0067">ATP-binding</keyword>
<dbReference type="PANTHER" id="PTHR24361:SF433">
    <property type="entry name" value="PROTEIN KINASE DOMAIN-CONTAINING PROTEIN"/>
    <property type="match status" value="1"/>
</dbReference>
<evidence type="ECO:0000313" key="11">
    <source>
        <dbReference type="Proteomes" id="UP001470230"/>
    </source>
</evidence>
<dbReference type="PROSITE" id="PS00108">
    <property type="entry name" value="PROTEIN_KINASE_ST"/>
    <property type="match status" value="1"/>
</dbReference>
<dbReference type="InterPro" id="IPR008271">
    <property type="entry name" value="Ser/Thr_kinase_AS"/>
</dbReference>
<dbReference type="InterPro" id="IPR053235">
    <property type="entry name" value="Ser_Thr_kinase"/>
</dbReference>
<comment type="catalytic activity">
    <reaction evidence="8">
        <text>L-seryl-[protein] + ATP = O-phospho-L-seryl-[protein] + ADP + H(+)</text>
        <dbReference type="Rhea" id="RHEA:17989"/>
        <dbReference type="Rhea" id="RHEA-COMP:9863"/>
        <dbReference type="Rhea" id="RHEA-COMP:11604"/>
        <dbReference type="ChEBI" id="CHEBI:15378"/>
        <dbReference type="ChEBI" id="CHEBI:29999"/>
        <dbReference type="ChEBI" id="CHEBI:30616"/>
        <dbReference type="ChEBI" id="CHEBI:83421"/>
        <dbReference type="ChEBI" id="CHEBI:456216"/>
        <dbReference type="EC" id="2.7.11.1"/>
    </reaction>
</comment>
<keyword evidence="4" id="KW-0547">Nucleotide-binding</keyword>
<evidence type="ECO:0000256" key="5">
    <source>
        <dbReference type="ARBA" id="ARBA00022777"/>
    </source>
</evidence>
<keyword evidence="2" id="KW-0723">Serine/threonine-protein kinase</keyword>
<dbReference type="Pfam" id="PF00069">
    <property type="entry name" value="Pkinase"/>
    <property type="match status" value="1"/>
</dbReference>
<dbReference type="Gene3D" id="1.10.510.10">
    <property type="entry name" value="Transferase(Phosphotransferase) domain 1"/>
    <property type="match status" value="1"/>
</dbReference>
<evidence type="ECO:0000256" key="4">
    <source>
        <dbReference type="ARBA" id="ARBA00022741"/>
    </source>
</evidence>
<keyword evidence="5" id="KW-0418">Kinase</keyword>
<comment type="caution">
    <text evidence="10">The sequence shown here is derived from an EMBL/GenBank/DDBJ whole genome shotgun (WGS) entry which is preliminary data.</text>
</comment>
<evidence type="ECO:0000256" key="8">
    <source>
        <dbReference type="ARBA" id="ARBA00048679"/>
    </source>
</evidence>
<evidence type="ECO:0000256" key="6">
    <source>
        <dbReference type="ARBA" id="ARBA00022840"/>
    </source>
</evidence>
<organism evidence="10 11">
    <name type="scientific">Tritrichomonas musculus</name>
    <dbReference type="NCBI Taxonomy" id="1915356"/>
    <lineage>
        <taxon>Eukaryota</taxon>
        <taxon>Metamonada</taxon>
        <taxon>Parabasalia</taxon>
        <taxon>Tritrichomonadida</taxon>
        <taxon>Tritrichomonadidae</taxon>
        <taxon>Tritrichomonas</taxon>
    </lineage>
</organism>
<evidence type="ECO:0000259" key="9">
    <source>
        <dbReference type="PROSITE" id="PS50011"/>
    </source>
</evidence>
<sequence>MQKNDLRLKKKRNICMINITEGESSKEVDSFYKKILKDIKIENNHFINDTIWPIMGFLIRRYYCPSNYFKNSAFFDFKGQTEENSIKTAFYNYISSPKSTLSDYKNIMERITNKKDEFTRYEFKEDEFIILRIIAHNDRAYFYLVIHKESLFVFVMKKYIIGSYETYNEFQHEKTFNEKYGHRCLTRFYGFLKDGNDKINGFIYEFMSNGTLLSFIKSKQEISDHFKLILINRIIQGIDYIHKNKLIHRDIKPDNILIDHDFIPYVSDFDQIRHVIVDEKSEEITGDIGSTNYASPEQLKNQNVSYPTDIFSLGRVIYYIYEKEHMVELIQKNPNLPAILPLNSDSENIKNIYKNCLKYKFDERFTMDQIKFDFFHD</sequence>
<dbReference type="PANTHER" id="PTHR24361">
    <property type="entry name" value="MITOGEN-ACTIVATED KINASE KINASE KINASE"/>
    <property type="match status" value="1"/>
</dbReference>
<dbReference type="EC" id="2.7.11.1" evidence="1"/>
<evidence type="ECO:0000256" key="7">
    <source>
        <dbReference type="ARBA" id="ARBA00047899"/>
    </source>
</evidence>
<accession>A0ABR2K6L2</accession>
<evidence type="ECO:0000256" key="2">
    <source>
        <dbReference type="ARBA" id="ARBA00022527"/>
    </source>
</evidence>
<dbReference type="SUPFAM" id="SSF56112">
    <property type="entry name" value="Protein kinase-like (PK-like)"/>
    <property type="match status" value="1"/>
</dbReference>
<name>A0ABR2K6L2_9EUKA</name>
<dbReference type="CDD" id="cd00180">
    <property type="entry name" value="PKc"/>
    <property type="match status" value="1"/>
</dbReference>
<comment type="catalytic activity">
    <reaction evidence="7">
        <text>L-threonyl-[protein] + ATP = O-phospho-L-threonyl-[protein] + ADP + H(+)</text>
        <dbReference type="Rhea" id="RHEA:46608"/>
        <dbReference type="Rhea" id="RHEA-COMP:11060"/>
        <dbReference type="Rhea" id="RHEA-COMP:11605"/>
        <dbReference type="ChEBI" id="CHEBI:15378"/>
        <dbReference type="ChEBI" id="CHEBI:30013"/>
        <dbReference type="ChEBI" id="CHEBI:30616"/>
        <dbReference type="ChEBI" id="CHEBI:61977"/>
        <dbReference type="ChEBI" id="CHEBI:456216"/>
        <dbReference type="EC" id="2.7.11.1"/>
    </reaction>
</comment>
<evidence type="ECO:0000256" key="1">
    <source>
        <dbReference type="ARBA" id="ARBA00012513"/>
    </source>
</evidence>
<evidence type="ECO:0000256" key="3">
    <source>
        <dbReference type="ARBA" id="ARBA00022679"/>
    </source>
</evidence>
<dbReference type="Proteomes" id="UP001470230">
    <property type="component" value="Unassembled WGS sequence"/>
</dbReference>